<evidence type="ECO:0000313" key="1">
    <source>
        <dbReference type="EMBL" id="MBH8575842.1"/>
    </source>
</evidence>
<evidence type="ECO:0000313" key="2">
    <source>
        <dbReference type="Proteomes" id="UP000662314"/>
    </source>
</evidence>
<dbReference type="AlphaFoldDB" id="A0A8J7LFC1"/>
<gene>
    <name evidence="1" type="ORF">I8752_23140</name>
</gene>
<comment type="caution">
    <text evidence="1">The sequence shown here is derived from an EMBL/GenBank/DDBJ whole genome shotgun (WGS) entry which is preliminary data.</text>
</comment>
<dbReference type="EMBL" id="JAECZA010000210">
    <property type="protein sequence ID" value="MBH8575842.1"/>
    <property type="molecule type" value="Genomic_DNA"/>
</dbReference>
<reference evidence="1 2" key="1">
    <citation type="journal article" date="2021" name="Int. J. Syst. Evol. Microbiol.">
        <title>Amazonocrinis nigriterrae gen. nov., sp. nov., Atlanticothrix silvestris gen. nov., sp. nov. and Dendronalium phyllosphericum gen. nov., sp. nov., nostocacean cyanobacteria from Brazilian environments.</title>
        <authorList>
            <person name="Alvarenga D.O."/>
            <person name="Andreote A.P.D."/>
            <person name="Branco L.H.Z."/>
            <person name="Delbaje E."/>
            <person name="Cruz R.B."/>
            <person name="Varani A.M."/>
            <person name="Fiore M.F."/>
        </authorList>
    </citation>
    <scope>NUCLEOTIDE SEQUENCE [LARGE SCALE GENOMIC DNA]</scope>
    <source>
        <strain evidence="1 2">CENA369</strain>
    </source>
</reference>
<sequence>MRSPIFQFTKQKQTAMLRRLGVSKLIRELQQLTIFTQEQIAIVLGIFDGAIASYKNTHIQLFSLALKQIKLLLKDSGNLLQLKLQKHSKDLLTKYLLEVE</sequence>
<proteinExistence type="predicted"/>
<accession>A0A8J7LFC1</accession>
<dbReference type="RefSeq" id="WP_339381771.1">
    <property type="nucleotide sequence ID" value="NZ_CAWPUQ010000135.1"/>
</dbReference>
<organism evidence="1 2">
    <name type="scientific">Dendronalium phyllosphericum CENA369</name>
    <dbReference type="NCBI Taxonomy" id="1725256"/>
    <lineage>
        <taxon>Bacteria</taxon>
        <taxon>Bacillati</taxon>
        <taxon>Cyanobacteriota</taxon>
        <taxon>Cyanophyceae</taxon>
        <taxon>Nostocales</taxon>
        <taxon>Nostocaceae</taxon>
        <taxon>Dendronalium</taxon>
        <taxon>Dendronalium phyllosphericum</taxon>
    </lineage>
</organism>
<keyword evidence="2" id="KW-1185">Reference proteome</keyword>
<name>A0A8J7LFC1_9NOST</name>
<dbReference type="Proteomes" id="UP000662314">
    <property type="component" value="Unassembled WGS sequence"/>
</dbReference>
<protein>
    <submittedName>
        <fullName evidence="1">Uncharacterized protein</fullName>
    </submittedName>
</protein>